<evidence type="ECO:0000313" key="1">
    <source>
        <dbReference type="EMBL" id="BBI61651.1"/>
    </source>
</evidence>
<name>A0A455UAQ6_9GAMM</name>
<gene>
    <name evidence="1" type="ORF">HSBAA_29570</name>
</gene>
<protein>
    <submittedName>
        <fullName evidence="1">Uncharacterized protein</fullName>
    </submittedName>
</protein>
<dbReference type="EMBL" id="AP019514">
    <property type="protein sequence ID" value="BBI61651.1"/>
    <property type="molecule type" value="Genomic_DNA"/>
</dbReference>
<dbReference type="Proteomes" id="UP000320231">
    <property type="component" value="Chromosome"/>
</dbReference>
<organism evidence="1 2">
    <name type="scientific">Vreelandella sulfidaeris</name>
    <dbReference type="NCBI Taxonomy" id="115553"/>
    <lineage>
        <taxon>Bacteria</taxon>
        <taxon>Pseudomonadati</taxon>
        <taxon>Pseudomonadota</taxon>
        <taxon>Gammaproteobacteria</taxon>
        <taxon>Oceanospirillales</taxon>
        <taxon>Halomonadaceae</taxon>
        <taxon>Vreelandella</taxon>
    </lineage>
</organism>
<evidence type="ECO:0000313" key="2">
    <source>
        <dbReference type="Proteomes" id="UP000320231"/>
    </source>
</evidence>
<accession>A0A455UAQ6</accession>
<proteinExistence type="predicted"/>
<dbReference type="AlphaFoldDB" id="A0A455UAQ6"/>
<dbReference type="KEGG" id="hsr:HSBAA_29570"/>
<sequence>MITYAEVPDDRITSDYLGERYNIAEAKARVGIHDRFIQFTKHNAIDAPALFDEVWEFYRNVGVTSWQSRGGCRSMAPRSTTIQRMTPACGIWDHSARRAFPICQRASITMPRCK</sequence>
<reference evidence="1 2" key="1">
    <citation type="journal article" date="2019" name="Microbiol. Resour. Announc.">
        <title>Complete Genome Sequence of Halomonas sulfidaeris Strain Esulfide1 Isolated from a Metal Sulfide Rock at a Depth of 2,200 Meters, Obtained Using Nanopore Sequencing.</title>
        <authorList>
            <person name="Saito M."/>
            <person name="Nishigata A."/>
            <person name="Galipon J."/>
            <person name="Arakawa K."/>
        </authorList>
    </citation>
    <scope>NUCLEOTIDE SEQUENCE [LARGE SCALE GENOMIC DNA]</scope>
    <source>
        <strain evidence="1 2">ATCC BAA-803</strain>
    </source>
</reference>